<dbReference type="EMBL" id="LR796760">
    <property type="protein sequence ID" value="CAB4164193.1"/>
    <property type="molecule type" value="Genomic_DNA"/>
</dbReference>
<accession>A0A6J5NYP8</accession>
<gene>
    <name evidence="1" type="ORF">UFOVP831_9</name>
</gene>
<protein>
    <submittedName>
        <fullName evidence="1">Uncharacterized protein</fullName>
    </submittedName>
</protein>
<proteinExistence type="predicted"/>
<sequence>MENIKNLQEIQMEIKKELGGASLNHLLQYTHLLLAKNYNSQKVFFLKFESYTWIFSSEPNTMLLRWEKSSKTIFRGNFILLNEQKQALNIFGQSEDFQRKLYDAMQTITDREGENDTIPHHNSNH</sequence>
<name>A0A6J5NYP8_9CAUD</name>
<evidence type="ECO:0000313" key="1">
    <source>
        <dbReference type="EMBL" id="CAB4164193.1"/>
    </source>
</evidence>
<reference evidence="1" key="1">
    <citation type="submission" date="2020-04" db="EMBL/GenBank/DDBJ databases">
        <authorList>
            <person name="Chiriac C."/>
            <person name="Salcher M."/>
            <person name="Ghai R."/>
            <person name="Kavagutti S V."/>
        </authorList>
    </citation>
    <scope>NUCLEOTIDE SEQUENCE</scope>
</reference>
<organism evidence="1">
    <name type="scientific">uncultured Caudovirales phage</name>
    <dbReference type="NCBI Taxonomy" id="2100421"/>
    <lineage>
        <taxon>Viruses</taxon>
        <taxon>Duplodnaviria</taxon>
        <taxon>Heunggongvirae</taxon>
        <taxon>Uroviricota</taxon>
        <taxon>Caudoviricetes</taxon>
        <taxon>Peduoviridae</taxon>
        <taxon>Maltschvirus</taxon>
        <taxon>Maltschvirus maltsch</taxon>
    </lineage>
</organism>